<name>A0A2S6CD08_9PEZI</name>
<dbReference type="PROSITE" id="PS50181">
    <property type="entry name" value="FBOX"/>
    <property type="match status" value="1"/>
</dbReference>
<gene>
    <name evidence="2" type="ORF">CBER1_04793</name>
</gene>
<dbReference type="AlphaFoldDB" id="A0A2S6CD08"/>
<keyword evidence="3" id="KW-1185">Reference proteome</keyword>
<dbReference type="EMBL" id="PNEN01000489">
    <property type="protein sequence ID" value="PPJ57612.1"/>
    <property type="molecule type" value="Genomic_DNA"/>
</dbReference>
<protein>
    <recommendedName>
        <fullName evidence="1">F-box domain-containing protein</fullName>
    </recommendedName>
</protein>
<proteinExistence type="predicted"/>
<feature type="domain" description="F-box" evidence="1">
    <location>
        <begin position="8"/>
        <end position="56"/>
    </location>
</feature>
<dbReference type="Pfam" id="PF12937">
    <property type="entry name" value="F-box-like"/>
    <property type="match status" value="1"/>
</dbReference>
<sequence length="337" mass="37678">MANVEQRPCGIFALPNEILLNILSSFPSKELIHFSTTNRHFHSLVVRLLHRRLQTAASLDGYTLYLECGPPAAKWTLQKVLCTALGTGDMQDLSNDIEQGHEQVGIIGRMGRLRSRFRPVTKEPDWLSIPRPHPAGDIPGSRTYVPAEAAAAKLRDAGNAVTRTIGIDADCLFSQLETFAFLGRREGTLGIMCNIVEVCRGTIRVWREWLSKQCESKQWTDGEQIAIIHEDDAGNRKARSESISYISDPHKDSSILWLNTGAYESGIKFRVKEQKWRRDQPLFASSSYEIPVSYVVELEEVIISTSRLLLNLEAAQGRQIDGTGRALVFGSYSDYAA</sequence>
<dbReference type="OrthoDB" id="9981546at2759"/>
<evidence type="ECO:0000313" key="2">
    <source>
        <dbReference type="EMBL" id="PPJ57612.1"/>
    </source>
</evidence>
<reference evidence="3" key="1">
    <citation type="journal article" date="2017" name="bioRxiv">
        <title>Conservation of a gene cluster reveals novel cercosporin biosynthetic mechanisms and extends production to the genus Colletotrichum.</title>
        <authorList>
            <person name="de Jonge R."/>
            <person name="Ebert M.K."/>
            <person name="Huitt-Roehl C.R."/>
            <person name="Pal P."/>
            <person name="Suttle J.C."/>
            <person name="Spanner R.E."/>
            <person name="Neubauer J.D."/>
            <person name="Jurick W.M.II."/>
            <person name="Stott K.A."/>
            <person name="Secor G.A."/>
            <person name="Thomma B.P.H.J."/>
            <person name="Van de Peer Y."/>
            <person name="Townsend C.A."/>
            <person name="Bolton M.D."/>
        </authorList>
    </citation>
    <scope>NUCLEOTIDE SEQUENCE [LARGE SCALE GENOMIC DNA]</scope>
    <source>
        <strain evidence="3">CBS538.71</strain>
    </source>
</reference>
<dbReference type="InterPro" id="IPR036047">
    <property type="entry name" value="F-box-like_dom_sf"/>
</dbReference>
<dbReference type="Proteomes" id="UP000237631">
    <property type="component" value="Unassembled WGS sequence"/>
</dbReference>
<dbReference type="Gene3D" id="1.20.1280.50">
    <property type="match status" value="1"/>
</dbReference>
<evidence type="ECO:0000259" key="1">
    <source>
        <dbReference type="PROSITE" id="PS50181"/>
    </source>
</evidence>
<dbReference type="SUPFAM" id="SSF81383">
    <property type="entry name" value="F-box domain"/>
    <property type="match status" value="1"/>
</dbReference>
<dbReference type="InterPro" id="IPR001810">
    <property type="entry name" value="F-box_dom"/>
</dbReference>
<organism evidence="2 3">
    <name type="scientific">Cercospora berteroae</name>
    <dbReference type="NCBI Taxonomy" id="357750"/>
    <lineage>
        <taxon>Eukaryota</taxon>
        <taxon>Fungi</taxon>
        <taxon>Dikarya</taxon>
        <taxon>Ascomycota</taxon>
        <taxon>Pezizomycotina</taxon>
        <taxon>Dothideomycetes</taxon>
        <taxon>Dothideomycetidae</taxon>
        <taxon>Mycosphaerellales</taxon>
        <taxon>Mycosphaerellaceae</taxon>
        <taxon>Cercospora</taxon>
    </lineage>
</organism>
<evidence type="ECO:0000313" key="3">
    <source>
        <dbReference type="Proteomes" id="UP000237631"/>
    </source>
</evidence>
<accession>A0A2S6CD08</accession>
<comment type="caution">
    <text evidence="2">The sequence shown here is derived from an EMBL/GenBank/DDBJ whole genome shotgun (WGS) entry which is preliminary data.</text>
</comment>